<evidence type="ECO:0000313" key="3">
    <source>
        <dbReference type="EMBL" id="SDL48659.1"/>
    </source>
</evidence>
<keyword evidence="2" id="KW-0732">Signal</keyword>
<proteinExistence type="predicted"/>
<accession>A0A1G9KGB5</accession>
<dbReference type="EMBL" id="FNGY01000001">
    <property type="protein sequence ID" value="SDL48659.1"/>
    <property type="molecule type" value="Genomic_DNA"/>
</dbReference>
<dbReference type="Pfam" id="PF07494">
    <property type="entry name" value="Reg_prop"/>
    <property type="match status" value="4"/>
</dbReference>
<dbReference type="Gene3D" id="2.130.10.10">
    <property type="entry name" value="YVTN repeat-like/Quinoprotein amine dehydrogenase"/>
    <property type="match status" value="3"/>
</dbReference>
<dbReference type="GO" id="GO:0000155">
    <property type="term" value="F:phosphorelay sensor kinase activity"/>
    <property type="evidence" value="ECO:0007669"/>
    <property type="project" value="TreeGrafter"/>
</dbReference>
<feature type="chain" id="PRO_5010321525" evidence="2">
    <location>
        <begin position="26"/>
        <end position="369"/>
    </location>
</feature>
<name>A0A1G9KGB5_9SPHI</name>
<reference evidence="4" key="1">
    <citation type="submission" date="2016-10" db="EMBL/GenBank/DDBJ databases">
        <authorList>
            <person name="Varghese N."/>
            <person name="Submissions S."/>
        </authorList>
    </citation>
    <scope>NUCLEOTIDE SEQUENCE [LARGE SCALE GENOMIC DNA]</scope>
    <source>
        <strain evidence="4">DSM 19110</strain>
    </source>
</reference>
<keyword evidence="4" id="KW-1185">Reference proteome</keyword>
<organism evidence="3 4">
    <name type="scientific">Pedobacter steynii</name>
    <dbReference type="NCBI Taxonomy" id="430522"/>
    <lineage>
        <taxon>Bacteria</taxon>
        <taxon>Pseudomonadati</taxon>
        <taxon>Bacteroidota</taxon>
        <taxon>Sphingobacteriia</taxon>
        <taxon>Sphingobacteriales</taxon>
        <taxon>Sphingobacteriaceae</taxon>
        <taxon>Pedobacter</taxon>
    </lineage>
</organism>
<keyword evidence="1" id="KW-0597">Phosphoprotein</keyword>
<dbReference type="InterPro" id="IPR011110">
    <property type="entry name" value="Reg_prop"/>
</dbReference>
<sequence length="369" mass="41730">MKNKTNFFYSLLIILAGVVYFPVEAQQKNGAQDVVKTKDVTTSYGPNSIVRTIKQDRKGNIWIASWEGVFKYDGKSFTNITRKVSSARFFSVLEDRKGNFWFASVGSGVYYYNGKSFRNFTTRDGLANDRVTHIYEDKTGNIWFGTEGGASRYDGKSFRNFKMKEGPAHTDADSIHVSSYQQPIPEGHWMHNDVNAIIEDKTGKLWFGTRGYASVYDGKTFTTITNKDGKPFTNVRSIIKDKKGNIWLGGANGLWRYDGSTFINFTRKFVGYIYEDRKGNIWTSSESPNDLNKAFSGSSGTNTAAWALSRYDEKSLSNKKTTVTEITNRPMIFGILEDDKRNIWFGALDGAYRYDGNTVTSFNGKEGQK</sequence>
<gene>
    <name evidence="3" type="ORF">SAMN05421820_101569</name>
</gene>
<feature type="signal peptide" evidence="2">
    <location>
        <begin position="1"/>
        <end position="25"/>
    </location>
</feature>
<dbReference type="RefSeq" id="WP_074604586.1">
    <property type="nucleotide sequence ID" value="NZ_FNGY01000001.1"/>
</dbReference>
<dbReference type="Proteomes" id="UP000183200">
    <property type="component" value="Unassembled WGS sequence"/>
</dbReference>
<dbReference type="PANTHER" id="PTHR43547">
    <property type="entry name" value="TWO-COMPONENT HISTIDINE KINASE"/>
    <property type="match status" value="1"/>
</dbReference>
<protein>
    <submittedName>
        <fullName evidence="3">Two component regulator propeller</fullName>
    </submittedName>
</protein>
<evidence type="ECO:0000256" key="2">
    <source>
        <dbReference type="SAM" id="SignalP"/>
    </source>
</evidence>
<evidence type="ECO:0000256" key="1">
    <source>
        <dbReference type="ARBA" id="ARBA00022553"/>
    </source>
</evidence>
<evidence type="ECO:0000313" key="4">
    <source>
        <dbReference type="Proteomes" id="UP000183200"/>
    </source>
</evidence>
<dbReference type="AlphaFoldDB" id="A0A1G9KGB5"/>
<dbReference type="OrthoDB" id="799853at2"/>
<dbReference type="InterPro" id="IPR015943">
    <property type="entry name" value="WD40/YVTN_repeat-like_dom_sf"/>
</dbReference>
<dbReference type="PANTHER" id="PTHR43547:SF2">
    <property type="entry name" value="HYBRID SIGNAL TRANSDUCTION HISTIDINE KINASE C"/>
    <property type="match status" value="1"/>
</dbReference>
<dbReference type="SUPFAM" id="SSF63829">
    <property type="entry name" value="Calcium-dependent phosphotriesterase"/>
    <property type="match status" value="1"/>
</dbReference>